<dbReference type="EMBL" id="BIFT01000001">
    <property type="protein sequence ID" value="GCE24792.1"/>
    <property type="molecule type" value="Genomic_DNA"/>
</dbReference>
<evidence type="ECO:0000256" key="6">
    <source>
        <dbReference type="ARBA" id="ARBA00022679"/>
    </source>
</evidence>
<protein>
    <recommendedName>
        <fullName evidence="4 13">Threonylcarbamoyl-AMP synthase</fullName>
        <shortName evidence="13">TC-AMP synthase</shortName>
        <ecNumber evidence="3 13">2.7.7.87</ecNumber>
    </recommendedName>
    <alternativeName>
        <fullName evidence="11 13">L-threonylcarbamoyladenylate synthase</fullName>
    </alternativeName>
</protein>
<evidence type="ECO:0000256" key="1">
    <source>
        <dbReference type="ARBA" id="ARBA00004496"/>
    </source>
</evidence>
<reference evidence="17" key="1">
    <citation type="submission" date="2018-12" db="EMBL/GenBank/DDBJ databases">
        <title>Tengunoibacter tsumagoiensis gen. nov., sp. nov., Dictyobacter kobayashii sp. nov., D. alpinus sp. nov., and D. joshuensis sp. nov. and description of Dictyobacteraceae fam. nov. within the order Ktedonobacterales isolated from Tengu-no-mugimeshi.</title>
        <authorList>
            <person name="Wang C.M."/>
            <person name="Zheng Y."/>
            <person name="Sakai Y."/>
            <person name="Toyoda A."/>
            <person name="Minakuchi Y."/>
            <person name="Abe K."/>
            <person name="Yokota A."/>
            <person name="Yabe S."/>
        </authorList>
    </citation>
    <scope>NUCLEOTIDE SEQUENCE [LARGE SCALE GENOMIC DNA]</scope>
    <source>
        <strain evidence="17">Uno16</strain>
    </source>
</reference>
<evidence type="ECO:0000256" key="11">
    <source>
        <dbReference type="ARBA" id="ARBA00029774"/>
    </source>
</evidence>
<evidence type="ECO:0000256" key="7">
    <source>
        <dbReference type="ARBA" id="ARBA00022694"/>
    </source>
</evidence>
<feature type="binding site" evidence="14">
    <location>
        <position position="45"/>
    </location>
    <ligand>
        <name>L-threonine</name>
        <dbReference type="ChEBI" id="CHEBI:57926"/>
    </ligand>
</feature>
<comment type="catalytic activity">
    <reaction evidence="12 13">
        <text>L-threonine + hydrogencarbonate + ATP = L-threonylcarbamoyladenylate + diphosphate + H2O</text>
        <dbReference type="Rhea" id="RHEA:36407"/>
        <dbReference type="ChEBI" id="CHEBI:15377"/>
        <dbReference type="ChEBI" id="CHEBI:17544"/>
        <dbReference type="ChEBI" id="CHEBI:30616"/>
        <dbReference type="ChEBI" id="CHEBI:33019"/>
        <dbReference type="ChEBI" id="CHEBI:57926"/>
        <dbReference type="ChEBI" id="CHEBI:73682"/>
        <dbReference type="EC" id="2.7.7.87"/>
    </reaction>
</comment>
<comment type="subcellular location">
    <subcellularLocation>
        <location evidence="1 13">Cytoplasm</location>
    </subcellularLocation>
</comment>
<dbReference type="FunFam" id="3.90.870.10:FF:000009">
    <property type="entry name" value="Threonylcarbamoyl-AMP synthase, putative"/>
    <property type="match status" value="1"/>
</dbReference>
<feature type="binding site" evidence="14">
    <location>
        <position position="191"/>
    </location>
    <ligand>
        <name>L-threonine</name>
        <dbReference type="ChEBI" id="CHEBI:57926"/>
    </ligand>
</feature>
<dbReference type="GO" id="GO:0003725">
    <property type="term" value="F:double-stranded RNA binding"/>
    <property type="evidence" value="ECO:0007669"/>
    <property type="project" value="UniProtKB-UniRule"/>
</dbReference>
<comment type="similarity">
    <text evidence="2 13">Belongs to the SUA5 family.</text>
</comment>
<dbReference type="Proteomes" id="UP000287171">
    <property type="component" value="Unassembled WGS sequence"/>
</dbReference>
<gene>
    <name evidence="16" type="ORF">KDA_02760</name>
</gene>
<feature type="binding site" evidence="14">
    <location>
        <position position="77"/>
    </location>
    <ligand>
        <name>L-threonine</name>
        <dbReference type="ChEBI" id="CHEBI:57926"/>
    </ligand>
</feature>
<name>A0A402B0C2_9CHLR</name>
<feature type="binding site" evidence="14">
    <location>
        <position position="151"/>
    </location>
    <ligand>
        <name>L-threonine</name>
        <dbReference type="ChEBI" id="CHEBI:57926"/>
    </ligand>
</feature>
<dbReference type="Gene3D" id="3.90.870.10">
    <property type="entry name" value="DHBP synthase"/>
    <property type="match status" value="1"/>
</dbReference>
<comment type="caution">
    <text evidence="16">The sequence shown here is derived from an EMBL/GenBank/DDBJ whole genome shotgun (WGS) entry which is preliminary data.</text>
</comment>
<dbReference type="Pfam" id="PF01300">
    <property type="entry name" value="Sua5_yciO_yrdC"/>
    <property type="match status" value="1"/>
</dbReference>
<evidence type="ECO:0000256" key="8">
    <source>
        <dbReference type="ARBA" id="ARBA00022695"/>
    </source>
</evidence>
<evidence type="ECO:0000259" key="15">
    <source>
        <dbReference type="PROSITE" id="PS51163"/>
    </source>
</evidence>
<keyword evidence="17" id="KW-1185">Reference proteome</keyword>
<evidence type="ECO:0000256" key="10">
    <source>
        <dbReference type="ARBA" id="ARBA00022840"/>
    </source>
</evidence>
<dbReference type="SUPFAM" id="SSF55821">
    <property type="entry name" value="YrdC/RibB"/>
    <property type="match status" value="1"/>
</dbReference>
<dbReference type="GO" id="GO:0008033">
    <property type="term" value="P:tRNA processing"/>
    <property type="evidence" value="ECO:0007669"/>
    <property type="project" value="UniProtKB-KW"/>
</dbReference>
<dbReference type="PROSITE" id="PS51163">
    <property type="entry name" value="YRDC"/>
    <property type="match status" value="1"/>
</dbReference>
<evidence type="ECO:0000256" key="9">
    <source>
        <dbReference type="ARBA" id="ARBA00022741"/>
    </source>
</evidence>
<evidence type="ECO:0000256" key="3">
    <source>
        <dbReference type="ARBA" id="ARBA00012584"/>
    </source>
</evidence>
<dbReference type="GO" id="GO:0005737">
    <property type="term" value="C:cytoplasm"/>
    <property type="evidence" value="ECO:0007669"/>
    <property type="project" value="UniProtKB-SubCell"/>
</dbReference>
<dbReference type="GO" id="GO:0005524">
    <property type="term" value="F:ATP binding"/>
    <property type="evidence" value="ECO:0007669"/>
    <property type="project" value="UniProtKB-UniRule"/>
</dbReference>
<dbReference type="InterPro" id="IPR038385">
    <property type="entry name" value="Sua5/YwlC_C"/>
</dbReference>
<dbReference type="Pfam" id="PF03481">
    <property type="entry name" value="Sua5_C"/>
    <property type="match status" value="1"/>
</dbReference>
<dbReference type="InterPro" id="IPR050156">
    <property type="entry name" value="TC-AMP_synthase_SUA5"/>
</dbReference>
<evidence type="ECO:0000256" key="12">
    <source>
        <dbReference type="ARBA" id="ARBA00048366"/>
    </source>
</evidence>
<dbReference type="InterPro" id="IPR006070">
    <property type="entry name" value="Sua5-like_dom"/>
</dbReference>
<dbReference type="InterPro" id="IPR010923">
    <property type="entry name" value="T(6)A37_SUA5"/>
</dbReference>
<feature type="domain" description="YrdC-like" evidence="15">
    <location>
        <begin position="23"/>
        <end position="209"/>
    </location>
</feature>
<dbReference type="EC" id="2.7.7.87" evidence="3 13"/>
<evidence type="ECO:0000313" key="16">
    <source>
        <dbReference type="EMBL" id="GCE24792.1"/>
    </source>
</evidence>
<dbReference type="PANTHER" id="PTHR17490">
    <property type="entry name" value="SUA5"/>
    <property type="match status" value="1"/>
</dbReference>
<feature type="binding site" evidence="14">
    <location>
        <position position="131"/>
    </location>
    <ligand>
        <name>L-threonine</name>
        <dbReference type="ChEBI" id="CHEBI:57926"/>
    </ligand>
</feature>
<dbReference type="InterPro" id="IPR017945">
    <property type="entry name" value="DHBP_synth_RibB-like_a/b_dom"/>
</dbReference>
<evidence type="ECO:0000256" key="4">
    <source>
        <dbReference type="ARBA" id="ARBA00015492"/>
    </source>
</evidence>
<dbReference type="GO" id="GO:0006450">
    <property type="term" value="P:regulation of translational fidelity"/>
    <property type="evidence" value="ECO:0007669"/>
    <property type="project" value="TreeGrafter"/>
</dbReference>
<dbReference type="GO" id="GO:0061710">
    <property type="term" value="F:L-threonylcarbamoyladenylate synthase"/>
    <property type="evidence" value="ECO:0007669"/>
    <property type="project" value="UniProtKB-EC"/>
</dbReference>
<keyword evidence="10 13" id="KW-0067">ATP-binding</keyword>
<accession>A0A402B0C2</accession>
<dbReference type="PANTHER" id="PTHR17490:SF16">
    <property type="entry name" value="THREONYLCARBAMOYL-AMP SYNTHASE"/>
    <property type="match status" value="1"/>
</dbReference>
<dbReference type="Gene3D" id="3.40.50.11030">
    <property type="entry name" value="Threonylcarbamoyl-AMP synthase, C-terminal domain"/>
    <property type="match status" value="1"/>
</dbReference>
<organism evidence="16 17">
    <name type="scientific">Dictyobacter alpinus</name>
    <dbReference type="NCBI Taxonomy" id="2014873"/>
    <lineage>
        <taxon>Bacteria</taxon>
        <taxon>Bacillati</taxon>
        <taxon>Chloroflexota</taxon>
        <taxon>Ktedonobacteria</taxon>
        <taxon>Ktedonobacterales</taxon>
        <taxon>Dictyobacteraceae</taxon>
        <taxon>Dictyobacter</taxon>
    </lineage>
</organism>
<feature type="binding site" evidence="14">
    <location>
        <position position="248"/>
    </location>
    <ligand>
        <name>ATP</name>
        <dbReference type="ChEBI" id="CHEBI:30616"/>
    </ligand>
</feature>
<feature type="binding site" evidence="14">
    <location>
        <position position="205"/>
    </location>
    <ligand>
        <name>ATP</name>
        <dbReference type="ChEBI" id="CHEBI:30616"/>
    </ligand>
</feature>
<keyword evidence="7 13" id="KW-0819">tRNA processing</keyword>
<feature type="binding site" evidence="14">
    <location>
        <position position="68"/>
    </location>
    <ligand>
        <name>L-threonine</name>
        <dbReference type="ChEBI" id="CHEBI:57926"/>
    </ligand>
</feature>
<feature type="binding site" evidence="14">
    <location>
        <position position="161"/>
    </location>
    <ligand>
        <name>ATP</name>
        <dbReference type="ChEBI" id="CHEBI:30616"/>
    </ligand>
</feature>
<keyword evidence="9 13" id="KW-0547">Nucleotide-binding</keyword>
<evidence type="ECO:0000256" key="5">
    <source>
        <dbReference type="ARBA" id="ARBA00022490"/>
    </source>
</evidence>
<keyword evidence="5 13" id="KW-0963">Cytoplasm</keyword>
<keyword evidence="6 13" id="KW-0808">Transferase</keyword>
<proteinExistence type="inferred from homology"/>
<dbReference type="NCBIfam" id="TIGR00057">
    <property type="entry name" value="L-threonylcarbamoyladenylate synthase"/>
    <property type="match status" value="1"/>
</dbReference>
<evidence type="ECO:0000313" key="17">
    <source>
        <dbReference type="Proteomes" id="UP000287171"/>
    </source>
</evidence>
<sequence>MMQQKETQIVALNKDHLERAYEQEQLAYAARLLHAGEIVVFPTETVYGLGANALNPRAAEKIFLAKERPFSDPLIVHIADEQGLESLVASIPAAARQLAAAFWPGPLTMILPAGPQVPGLITSGLPNVAVRMPDHPIARALIRAAGIPVAAPSANRFMHVSPTTAQHVYDDLKGRIPLILDGGPCTVGVESTIIDLCTDIPTILRPGGISLEALRQVLPQVQPPQSRQTHTEDLETARVAPGQMLIHYSPKVPTYLFEGSVEAMRQTILDEVKQRQRQGEQVGVLIADEDLNAFHESGAIVYSLGNTLEQVATRLFAGLRTLEDAGVDVILCRNFTAQGLGLAVRDRLLKAAGGKVKTLNNT</sequence>
<evidence type="ECO:0000256" key="2">
    <source>
        <dbReference type="ARBA" id="ARBA00007663"/>
    </source>
</evidence>
<dbReference type="AlphaFoldDB" id="A0A402B0C2"/>
<keyword evidence="8 13" id="KW-0548">Nucleotidyltransferase</keyword>
<dbReference type="InterPro" id="IPR005145">
    <property type="entry name" value="Sua5_C"/>
</dbReference>
<comment type="function">
    <text evidence="13">Required for the formation of a threonylcarbamoyl group on adenosine at position 37 (t(6)A37) in tRNAs that read codons beginning with adenine.</text>
</comment>
<feature type="binding site" evidence="14">
    <location>
        <position position="153"/>
    </location>
    <ligand>
        <name>ATP</name>
        <dbReference type="ChEBI" id="CHEBI:30616"/>
    </ligand>
</feature>
<evidence type="ECO:0000256" key="14">
    <source>
        <dbReference type="PIRSR" id="PIRSR004930-1"/>
    </source>
</evidence>
<dbReference type="GO" id="GO:0000049">
    <property type="term" value="F:tRNA binding"/>
    <property type="evidence" value="ECO:0007669"/>
    <property type="project" value="TreeGrafter"/>
</dbReference>
<dbReference type="PIRSF" id="PIRSF004930">
    <property type="entry name" value="Tln_factor_SUA5"/>
    <property type="match status" value="1"/>
</dbReference>
<evidence type="ECO:0000256" key="13">
    <source>
        <dbReference type="PIRNR" id="PIRNR004930"/>
    </source>
</evidence>